<sequence>MAKKVLISGAYKWLNFNKKSSAALLVYVTGLRVKTNLVNWNRFKCPKGQGLKHLNFK</sequence>
<name>W1YTC1_9ZZZZ</name>
<accession>W1YTC1</accession>
<protein>
    <submittedName>
        <fullName evidence="1">Uncharacterized protein</fullName>
    </submittedName>
</protein>
<proteinExistence type="predicted"/>
<gene>
    <name evidence="1" type="ORF">Q604_UNBC01560G0005</name>
</gene>
<organism evidence="1">
    <name type="scientific">human gut metagenome</name>
    <dbReference type="NCBI Taxonomy" id="408170"/>
    <lineage>
        <taxon>unclassified sequences</taxon>
        <taxon>metagenomes</taxon>
        <taxon>organismal metagenomes</taxon>
    </lineage>
</organism>
<comment type="caution">
    <text evidence="1">The sequence shown here is derived from an EMBL/GenBank/DDBJ whole genome shotgun (WGS) entry which is preliminary data.</text>
</comment>
<dbReference type="EMBL" id="AZMM01001560">
    <property type="protein sequence ID" value="ETJ44429.1"/>
    <property type="molecule type" value="Genomic_DNA"/>
</dbReference>
<evidence type="ECO:0000313" key="1">
    <source>
        <dbReference type="EMBL" id="ETJ44429.1"/>
    </source>
</evidence>
<reference evidence="1" key="1">
    <citation type="submission" date="2013-12" db="EMBL/GenBank/DDBJ databases">
        <title>A Varibaculum cambriense genome reconstructed from a premature infant gut community with otherwise low bacterial novelty that shifts toward anaerobic metabolism during the third week of life.</title>
        <authorList>
            <person name="Brown C.T."/>
            <person name="Sharon I."/>
            <person name="Thomas B.C."/>
            <person name="Castelle C.J."/>
            <person name="Morowitz M.J."/>
            <person name="Banfield J.F."/>
        </authorList>
    </citation>
    <scope>NUCLEOTIDE SEQUENCE</scope>
</reference>
<dbReference type="AlphaFoldDB" id="W1YTC1"/>